<feature type="compositionally biased region" description="Basic and acidic residues" evidence="1">
    <location>
        <begin position="47"/>
        <end position="63"/>
    </location>
</feature>
<protein>
    <submittedName>
        <fullName evidence="2">Uncharacterized protein</fullName>
    </submittedName>
</protein>
<comment type="caution">
    <text evidence="2">The sequence shown here is derived from an EMBL/GenBank/DDBJ whole genome shotgun (WGS) entry which is preliminary data.</text>
</comment>
<accession>A0A5J4VER1</accession>
<dbReference type="EMBL" id="SNRW01007577">
    <property type="protein sequence ID" value="KAA6381017.1"/>
    <property type="molecule type" value="Genomic_DNA"/>
</dbReference>
<feature type="compositionally biased region" description="Polar residues" evidence="1">
    <location>
        <begin position="91"/>
        <end position="104"/>
    </location>
</feature>
<feature type="region of interest" description="Disordered" evidence="1">
    <location>
        <begin position="165"/>
        <end position="203"/>
    </location>
</feature>
<evidence type="ECO:0000313" key="3">
    <source>
        <dbReference type="Proteomes" id="UP000324800"/>
    </source>
</evidence>
<sequence length="203" mass="23570">MQVKDKIKVYEEGKKAARTLTQAQQTKLLLEARGGGQTKQSKRTLKRHVEQNSDDAVYDRASPEDDQAVPYSQDFPINSDDEDCDQIIVEQATSLPANFSQQPRQTPKSKPIKTTKKQPQINYSSPQVDLEELIRLRTENSFIKQQHQDSVKQVEKYKAKIKSYKSKKYQEEQESQPIPVQEQEQEQEQEQAQEIQFRDCDLI</sequence>
<proteinExistence type="predicted"/>
<dbReference type="AlphaFoldDB" id="A0A5J4VER1"/>
<dbReference type="Proteomes" id="UP000324800">
    <property type="component" value="Unassembled WGS sequence"/>
</dbReference>
<evidence type="ECO:0000313" key="2">
    <source>
        <dbReference type="EMBL" id="KAA6381017.1"/>
    </source>
</evidence>
<evidence type="ECO:0000256" key="1">
    <source>
        <dbReference type="SAM" id="MobiDB-lite"/>
    </source>
</evidence>
<gene>
    <name evidence="2" type="ORF">EZS28_023458</name>
</gene>
<organism evidence="2 3">
    <name type="scientific">Streblomastix strix</name>
    <dbReference type="NCBI Taxonomy" id="222440"/>
    <lineage>
        <taxon>Eukaryota</taxon>
        <taxon>Metamonada</taxon>
        <taxon>Preaxostyla</taxon>
        <taxon>Oxymonadida</taxon>
        <taxon>Streblomastigidae</taxon>
        <taxon>Streblomastix</taxon>
    </lineage>
</organism>
<reference evidence="2 3" key="1">
    <citation type="submission" date="2019-03" db="EMBL/GenBank/DDBJ databases">
        <title>Single cell metagenomics reveals metabolic interactions within the superorganism composed of flagellate Streblomastix strix and complex community of Bacteroidetes bacteria on its surface.</title>
        <authorList>
            <person name="Treitli S.C."/>
            <person name="Kolisko M."/>
            <person name="Husnik F."/>
            <person name="Keeling P."/>
            <person name="Hampl V."/>
        </authorList>
    </citation>
    <scope>NUCLEOTIDE SEQUENCE [LARGE SCALE GENOMIC DNA]</scope>
    <source>
        <strain evidence="2">ST1C</strain>
    </source>
</reference>
<name>A0A5J4VER1_9EUKA</name>
<feature type="region of interest" description="Disordered" evidence="1">
    <location>
        <begin position="31"/>
        <end position="128"/>
    </location>
</feature>